<accession>A0A1T5ANR8</accession>
<evidence type="ECO:0000313" key="1">
    <source>
        <dbReference type="EMBL" id="SKB36598.1"/>
    </source>
</evidence>
<dbReference type="InterPro" id="IPR017850">
    <property type="entry name" value="Alkaline_phosphatase_core_sf"/>
</dbReference>
<proteinExistence type="predicted"/>
<dbReference type="AlphaFoldDB" id="A0A1T5ANR8"/>
<dbReference type="RefSeq" id="WP_079640416.1">
    <property type="nucleotide sequence ID" value="NZ_FUZF01000001.1"/>
</dbReference>
<evidence type="ECO:0000313" key="2">
    <source>
        <dbReference type="Proteomes" id="UP000190150"/>
    </source>
</evidence>
<dbReference type="STRING" id="1513896.SAMN05660841_00047"/>
<name>A0A1T5ANR8_9SPHI</name>
<dbReference type="Gene3D" id="3.40.720.10">
    <property type="entry name" value="Alkaline Phosphatase, subunit A"/>
    <property type="match status" value="1"/>
</dbReference>
<organism evidence="1 2">
    <name type="scientific">Sphingobacterium nematocida</name>
    <dbReference type="NCBI Taxonomy" id="1513896"/>
    <lineage>
        <taxon>Bacteria</taxon>
        <taxon>Pseudomonadati</taxon>
        <taxon>Bacteroidota</taxon>
        <taxon>Sphingobacteriia</taxon>
        <taxon>Sphingobacteriales</taxon>
        <taxon>Sphingobacteriaceae</taxon>
        <taxon>Sphingobacterium</taxon>
    </lineage>
</organism>
<gene>
    <name evidence="1" type="ORF">SAMN05660841_00047</name>
</gene>
<dbReference type="Proteomes" id="UP000190150">
    <property type="component" value="Unassembled WGS sequence"/>
</dbReference>
<reference evidence="2" key="1">
    <citation type="submission" date="2017-02" db="EMBL/GenBank/DDBJ databases">
        <authorList>
            <person name="Varghese N."/>
            <person name="Submissions S."/>
        </authorList>
    </citation>
    <scope>NUCLEOTIDE SEQUENCE [LARGE SCALE GENOMIC DNA]</scope>
    <source>
        <strain evidence="2">DSM 24091</strain>
    </source>
</reference>
<dbReference type="EMBL" id="FUZF01000001">
    <property type="protein sequence ID" value="SKB36598.1"/>
    <property type="molecule type" value="Genomic_DNA"/>
</dbReference>
<dbReference type="SUPFAM" id="SSF53649">
    <property type="entry name" value="Alkaline phosphatase-like"/>
    <property type="match status" value="1"/>
</dbReference>
<sequence length="68" mass="7484">MADIWEDRAIIARWSKHILSGAKSDLPSVQYDLMATLAELTGAKVPVTDGISFLPTLPRKSDKQTLQS</sequence>
<keyword evidence="2" id="KW-1185">Reference proteome</keyword>
<protein>
    <submittedName>
        <fullName evidence="1">Uncharacterized protein</fullName>
    </submittedName>
</protein>